<dbReference type="GO" id="GO:0071360">
    <property type="term" value="P:cellular response to exogenous dsRNA"/>
    <property type="evidence" value="ECO:0007669"/>
    <property type="project" value="TreeGrafter"/>
</dbReference>
<dbReference type="RefSeq" id="XP_032817487.1">
    <property type="nucleotide sequence ID" value="XM_032961596.1"/>
</dbReference>
<feature type="compositionally biased region" description="Polar residues" evidence="2">
    <location>
        <begin position="228"/>
        <end position="243"/>
    </location>
</feature>
<name>A0AAJ7TIH5_PETMA</name>
<dbReference type="InterPro" id="IPR046903">
    <property type="entry name" value="Mab-21-like_nuc_Trfase"/>
</dbReference>
<dbReference type="Pfam" id="PF03281">
    <property type="entry name" value="Mab-21"/>
    <property type="match status" value="1"/>
</dbReference>
<feature type="compositionally biased region" description="Low complexity" evidence="2">
    <location>
        <begin position="301"/>
        <end position="312"/>
    </location>
</feature>
<organism evidence="5 6">
    <name type="scientific">Petromyzon marinus</name>
    <name type="common">Sea lamprey</name>
    <dbReference type="NCBI Taxonomy" id="7757"/>
    <lineage>
        <taxon>Eukaryota</taxon>
        <taxon>Metazoa</taxon>
        <taxon>Chordata</taxon>
        <taxon>Craniata</taxon>
        <taxon>Vertebrata</taxon>
        <taxon>Cyclostomata</taxon>
        <taxon>Hyperoartia</taxon>
        <taxon>Petromyzontiformes</taxon>
        <taxon>Petromyzontidae</taxon>
        <taxon>Petromyzon</taxon>
    </lineage>
</organism>
<feature type="region of interest" description="Disordered" evidence="2">
    <location>
        <begin position="1"/>
        <end position="145"/>
    </location>
</feature>
<dbReference type="GO" id="GO:0032481">
    <property type="term" value="P:positive regulation of type I interferon production"/>
    <property type="evidence" value="ECO:0007669"/>
    <property type="project" value="TreeGrafter"/>
</dbReference>
<dbReference type="Pfam" id="PF20266">
    <property type="entry name" value="Mab-21_C"/>
    <property type="match status" value="1"/>
</dbReference>
<dbReference type="SMART" id="SM01265">
    <property type="entry name" value="Mab-21"/>
    <property type="match status" value="1"/>
</dbReference>
<feature type="domain" description="Mab-21-like HhH/H2TH-like" evidence="4">
    <location>
        <begin position="854"/>
        <end position="951"/>
    </location>
</feature>
<proteinExistence type="inferred from homology"/>
<dbReference type="GO" id="GO:0002218">
    <property type="term" value="P:activation of innate immune response"/>
    <property type="evidence" value="ECO:0007669"/>
    <property type="project" value="TreeGrafter"/>
</dbReference>
<feature type="region of interest" description="Disordered" evidence="2">
    <location>
        <begin position="582"/>
        <end position="605"/>
    </location>
</feature>
<feature type="compositionally biased region" description="Basic and acidic residues" evidence="2">
    <location>
        <begin position="115"/>
        <end position="127"/>
    </location>
</feature>
<dbReference type="Gene3D" id="3.30.460.90">
    <property type="match status" value="1"/>
</dbReference>
<gene>
    <name evidence="6 7" type="primary">LOC116946569</name>
</gene>
<dbReference type="GO" id="GO:0006974">
    <property type="term" value="P:DNA damage response"/>
    <property type="evidence" value="ECO:0007669"/>
    <property type="project" value="TreeGrafter"/>
</dbReference>
<feature type="region of interest" description="Disordered" evidence="2">
    <location>
        <begin position="172"/>
        <end position="564"/>
    </location>
</feature>
<evidence type="ECO:0000256" key="1">
    <source>
        <dbReference type="ARBA" id="ARBA00008307"/>
    </source>
</evidence>
<feature type="compositionally biased region" description="Acidic residues" evidence="2">
    <location>
        <begin position="382"/>
        <end position="394"/>
    </location>
</feature>
<dbReference type="InterPro" id="IPR024810">
    <property type="entry name" value="MAB21L/cGLR"/>
</dbReference>
<dbReference type="GO" id="GO:0002230">
    <property type="term" value="P:positive regulation of defense response to virus by host"/>
    <property type="evidence" value="ECO:0007669"/>
    <property type="project" value="TreeGrafter"/>
</dbReference>
<evidence type="ECO:0000259" key="4">
    <source>
        <dbReference type="Pfam" id="PF20266"/>
    </source>
</evidence>
<dbReference type="KEGG" id="pmrn:116946569"/>
<accession>A0AAJ7TIH5</accession>
<dbReference type="InterPro" id="IPR046906">
    <property type="entry name" value="Mab-21_HhH/H2TH-like"/>
</dbReference>
<dbReference type="GO" id="GO:0003690">
    <property type="term" value="F:double-stranded DNA binding"/>
    <property type="evidence" value="ECO:0007669"/>
    <property type="project" value="TreeGrafter"/>
</dbReference>
<protein>
    <submittedName>
        <fullName evidence="6 7">Uncharacterized protein LOC116946569</fullName>
    </submittedName>
</protein>
<feature type="compositionally biased region" description="Low complexity" evidence="2">
    <location>
        <begin position="16"/>
        <end position="31"/>
    </location>
</feature>
<reference evidence="6 7" key="1">
    <citation type="submission" date="2025-04" db="UniProtKB">
        <authorList>
            <consortium name="RefSeq"/>
        </authorList>
    </citation>
    <scope>IDENTIFICATION</scope>
    <source>
        <tissue evidence="6 7">Sperm</tissue>
    </source>
</reference>
<feature type="compositionally biased region" description="Low complexity" evidence="2">
    <location>
        <begin position="426"/>
        <end position="437"/>
    </location>
</feature>
<feature type="compositionally biased region" description="Acidic residues" evidence="2">
    <location>
        <begin position="507"/>
        <end position="520"/>
    </location>
</feature>
<feature type="compositionally biased region" description="Acidic residues" evidence="2">
    <location>
        <begin position="585"/>
        <end position="600"/>
    </location>
</feature>
<feature type="compositionally biased region" description="Polar residues" evidence="2">
    <location>
        <begin position="353"/>
        <end position="368"/>
    </location>
</feature>
<feature type="compositionally biased region" description="Polar residues" evidence="2">
    <location>
        <begin position="105"/>
        <end position="114"/>
    </location>
</feature>
<dbReference type="GO" id="GO:0061501">
    <property type="term" value="F:2',3'-cyclic GMP-AMP synthase activity"/>
    <property type="evidence" value="ECO:0007669"/>
    <property type="project" value="TreeGrafter"/>
</dbReference>
<evidence type="ECO:0000313" key="5">
    <source>
        <dbReference type="Proteomes" id="UP001318040"/>
    </source>
</evidence>
<dbReference type="GO" id="GO:2000042">
    <property type="term" value="P:negative regulation of double-strand break repair via homologous recombination"/>
    <property type="evidence" value="ECO:0007669"/>
    <property type="project" value="TreeGrafter"/>
</dbReference>
<dbReference type="PANTHER" id="PTHR10656:SF35">
    <property type="entry name" value="CYCLIC GMP-AMP SYNTHASE"/>
    <property type="match status" value="1"/>
</dbReference>
<evidence type="ECO:0000259" key="3">
    <source>
        <dbReference type="Pfam" id="PF03281"/>
    </source>
</evidence>
<feature type="compositionally biased region" description="Polar residues" evidence="2">
    <location>
        <begin position="478"/>
        <end position="493"/>
    </location>
</feature>
<feature type="domain" description="Mab-21-like nucleotidyltransferase" evidence="3">
    <location>
        <begin position="659"/>
        <end position="835"/>
    </location>
</feature>
<comment type="similarity">
    <text evidence="1">Belongs to the mab-21 family.</text>
</comment>
<dbReference type="PANTHER" id="PTHR10656">
    <property type="entry name" value="CELL FATE DETERMINING PROTEIN MAB21-RELATED"/>
    <property type="match status" value="1"/>
</dbReference>
<sequence>MAPLPSAKDTWKNSASSGTMTPSRSPRSTPSKGAAPVVPSQRRASKVADAASIGGDDGPLGADGSQKVAEKRGTHLASPRYEKSNDKEDENNTHASGDTCKPRRGTTTGITKSVSLDDTHGSEDTVKKPRAPRRAISTSASMGEKRVVPTKNAALINTPRVVLVKKSVSIGSTKPVASARGNRSGSSKVCAPGVSGDCVEASSPVRPIRQAAARARRPDVKVEGVGVQTETSTTNVRPNSLRGSRSKRSPSCRDTVDNEGDEESDDDHDRDDGSGALPQRKSIGRVSRKCPPSGKTVRPIRQAAARARSGSSKVCVPGVSGDCVGASSPVRPIRQAAARARRPDVKVEGVGVQTETSTTNVRPNSLRGSRSKRSPSCRDTVDNEEDEESDDDHDRDDGSGALPQRKSIGRVSRKCPLSGKTVRPIRQAAARARSGSSKVCVPGVSGDCVGASSQVRPIRQAAARARRPDVKVEGVGVQTETSTTNIRPNSLLGSRSKRSPSCRDTVDNDGDEECDDDDDGSVALPQRKSIGRVSRKCPPSGKPSERRARRGAISTGRRGQIPRDGAAYAACRGRVNPFVLHEHDDESDSTDDDDMDDSDDNTTAKKRPTLKDVLRLLMIQKSKQIIVSKVINDILRTIMDAVKKDGQLPVDKLLNTGSYYEKLKISEPDEFDVMLVLVERVNLEEVPGLGGAFYLVTPKRNSALQKFAVGNFISPAKIIKVLENIIKRLLPTLGYNARLKPASKGCPAVTIQLKPMEAEDDVCVDLVPAIKVQNSSWPPEAKTINTSSWLGRKHMAKLFTSKSFYLVGKKPPRNAKGVIEDRAWRISFSEVEKDIVLNHGNKNTCCEKGQAHCCRKECLKLLKWLLESFKKCTPSMQDNLCSYHAKTVWLHACAGWPNDSHWNLKNRLLCFIILLEDFAEAARTGILSHFFLPRYNLFDQKLVTRSSLKDLEWALSRDIQKLKEGRISDVFLQ</sequence>
<feature type="compositionally biased region" description="Acidic residues" evidence="2">
    <location>
        <begin position="257"/>
        <end position="269"/>
    </location>
</feature>
<dbReference type="Gene3D" id="1.10.1410.40">
    <property type="match status" value="1"/>
</dbReference>
<dbReference type="Proteomes" id="UP001318040">
    <property type="component" value="Chromosome 27"/>
</dbReference>
<dbReference type="AlphaFoldDB" id="A0AAJ7TIH5"/>
<evidence type="ECO:0000313" key="6">
    <source>
        <dbReference type="RefSeq" id="XP_032817486.1"/>
    </source>
</evidence>
<evidence type="ECO:0000256" key="2">
    <source>
        <dbReference type="SAM" id="MobiDB-lite"/>
    </source>
</evidence>
<dbReference type="GO" id="GO:0005829">
    <property type="term" value="C:cytosol"/>
    <property type="evidence" value="ECO:0007669"/>
    <property type="project" value="TreeGrafter"/>
</dbReference>
<evidence type="ECO:0000313" key="7">
    <source>
        <dbReference type="RefSeq" id="XP_032817487.1"/>
    </source>
</evidence>
<dbReference type="GO" id="GO:0005634">
    <property type="term" value="C:nucleus"/>
    <property type="evidence" value="ECO:0007669"/>
    <property type="project" value="TreeGrafter"/>
</dbReference>
<keyword evidence="5" id="KW-1185">Reference proteome</keyword>
<dbReference type="GO" id="GO:0038001">
    <property type="term" value="P:paracrine signaling"/>
    <property type="evidence" value="ECO:0007669"/>
    <property type="project" value="TreeGrafter"/>
</dbReference>
<feature type="compositionally biased region" description="Basic and acidic residues" evidence="2">
    <location>
        <begin position="80"/>
        <end position="92"/>
    </location>
</feature>
<dbReference type="GO" id="GO:0003682">
    <property type="term" value="F:chromatin binding"/>
    <property type="evidence" value="ECO:0007669"/>
    <property type="project" value="TreeGrafter"/>
</dbReference>
<dbReference type="GO" id="GO:0035861">
    <property type="term" value="C:site of double-strand break"/>
    <property type="evidence" value="ECO:0007669"/>
    <property type="project" value="TreeGrafter"/>
</dbReference>
<dbReference type="RefSeq" id="XP_032817486.1">
    <property type="nucleotide sequence ID" value="XM_032961595.1"/>
</dbReference>
<dbReference type="FunFam" id="1.10.1410.40:FF:000007">
    <property type="entry name" value="Cyclic GMP-AMP synthase"/>
    <property type="match status" value="1"/>
</dbReference>